<dbReference type="RefSeq" id="WP_008331522.1">
    <property type="nucleotide sequence ID" value="NZ_CH902578.1"/>
</dbReference>
<feature type="domain" description="YdhG-like" evidence="1">
    <location>
        <begin position="16"/>
        <end position="108"/>
    </location>
</feature>
<proteinExistence type="predicted"/>
<comment type="caution">
    <text evidence="2">The sequence shown here is derived from an EMBL/GenBank/DDBJ whole genome shotgun (WGS) entry which is preliminary data.</text>
</comment>
<dbReference type="InterPro" id="IPR014922">
    <property type="entry name" value="YdhG-like"/>
</dbReference>
<dbReference type="SUPFAM" id="SSF159888">
    <property type="entry name" value="YdhG-like"/>
    <property type="match status" value="1"/>
</dbReference>
<name>A3VFB4_9RHOB</name>
<dbReference type="STRING" id="314271.RB2654_11043"/>
<protein>
    <recommendedName>
        <fullName evidence="1">YdhG-like domain-containing protein</fullName>
    </recommendedName>
</protein>
<evidence type="ECO:0000313" key="2">
    <source>
        <dbReference type="EMBL" id="EAQ13029.1"/>
    </source>
</evidence>
<dbReference type="Gene3D" id="3.90.1150.200">
    <property type="match status" value="1"/>
</dbReference>
<evidence type="ECO:0000313" key="3">
    <source>
        <dbReference type="Proteomes" id="UP000002931"/>
    </source>
</evidence>
<dbReference type="EMBL" id="AAMT01000006">
    <property type="protein sequence ID" value="EAQ13029.1"/>
    <property type="molecule type" value="Genomic_DNA"/>
</dbReference>
<keyword evidence="3" id="KW-1185">Reference proteome</keyword>
<reference evidence="2 3" key="1">
    <citation type="journal article" date="2010" name="J. Bacteriol.">
        <title>Genome sequences of Pelagibaca bermudensis HTCC2601T and Maritimibacter alkaliphilus HTCC2654T, the type strains of two marine Roseobacter genera.</title>
        <authorList>
            <person name="Thrash J.C."/>
            <person name="Cho J.C."/>
            <person name="Ferriera S."/>
            <person name="Johnson J."/>
            <person name="Vergin K.L."/>
            <person name="Giovannoni S.J."/>
        </authorList>
    </citation>
    <scope>NUCLEOTIDE SEQUENCE [LARGE SCALE GENOMIC DNA]</scope>
    <source>
        <strain evidence="2 3">HTCC2654</strain>
    </source>
</reference>
<gene>
    <name evidence="2" type="ORF">RB2654_11043</name>
</gene>
<dbReference type="OrthoDB" id="214150at2"/>
<dbReference type="AlphaFoldDB" id="A3VFB4"/>
<sequence length="113" mass="12478">MTDADDWFATLDPAQAETLGRLRALILASADGITEEIKWRQPCYSRNKLFCYLQKSKSHVTLGFQQGARMPDAPGLLEGEGKELRHFRFTPGADIPEEAVKTLIGEALALDSA</sequence>
<dbReference type="eggNOG" id="COG5649">
    <property type="taxonomic scope" value="Bacteria"/>
</dbReference>
<dbReference type="HOGENOM" id="CLU_145423_0_0_5"/>
<dbReference type="Pfam" id="PF08818">
    <property type="entry name" value="DUF1801"/>
    <property type="match status" value="1"/>
</dbReference>
<dbReference type="Proteomes" id="UP000002931">
    <property type="component" value="Unassembled WGS sequence"/>
</dbReference>
<evidence type="ECO:0000259" key="1">
    <source>
        <dbReference type="Pfam" id="PF08818"/>
    </source>
</evidence>
<accession>A3VFB4</accession>
<organism evidence="2 3">
    <name type="scientific">Maritimibacter alkaliphilus HTCC2654</name>
    <dbReference type="NCBI Taxonomy" id="314271"/>
    <lineage>
        <taxon>Bacteria</taxon>
        <taxon>Pseudomonadati</taxon>
        <taxon>Pseudomonadota</taxon>
        <taxon>Alphaproteobacteria</taxon>
        <taxon>Rhodobacterales</taxon>
        <taxon>Roseobacteraceae</taxon>
        <taxon>Maritimibacter</taxon>
    </lineage>
</organism>